<evidence type="ECO:0000313" key="3">
    <source>
        <dbReference type="Proteomes" id="UP000469421"/>
    </source>
</evidence>
<feature type="transmembrane region" description="Helical" evidence="1">
    <location>
        <begin position="84"/>
        <end position="102"/>
    </location>
</feature>
<dbReference type="RefSeq" id="WP_153501617.1">
    <property type="nucleotide sequence ID" value="NZ_WIRE01000001.1"/>
</dbReference>
<keyword evidence="1" id="KW-0472">Membrane</keyword>
<reference evidence="2 3" key="1">
    <citation type="submission" date="2019-10" db="EMBL/GenBank/DDBJ databases">
        <title>Alcanivorax sp.PA15-N-34 draft genome sequence.</title>
        <authorList>
            <person name="Liao X."/>
            <person name="Shao Z."/>
        </authorList>
    </citation>
    <scope>NUCLEOTIDE SEQUENCE [LARGE SCALE GENOMIC DNA]</scope>
    <source>
        <strain evidence="2 3">PA15-N-34</strain>
    </source>
</reference>
<comment type="caution">
    <text evidence="2">The sequence shown here is derived from an EMBL/GenBank/DDBJ whole genome shotgun (WGS) entry which is preliminary data.</text>
</comment>
<keyword evidence="3" id="KW-1185">Reference proteome</keyword>
<feature type="transmembrane region" description="Helical" evidence="1">
    <location>
        <begin position="48"/>
        <end position="72"/>
    </location>
</feature>
<protein>
    <submittedName>
        <fullName evidence="2">Uncharacterized protein</fullName>
    </submittedName>
</protein>
<accession>A0A6N7LV72</accession>
<feature type="transmembrane region" description="Helical" evidence="1">
    <location>
        <begin position="21"/>
        <end position="42"/>
    </location>
</feature>
<evidence type="ECO:0000256" key="1">
    <source>
        <dbReference type="SAM" id="Phobius"/>
    </source>
</evidence>
<dbReference type="Proteomes" id="UP000469421">
    <property type="component" value="Unassembled WGS sequence"/>
</dbReference>
<dbReference type="EMBL" id="WIRE01000001">
    <property type="protein sequence ID" value="MQX54337.1"/>
    <property type="molecule type" value="Genomic_DNA"/>
</dbReference>
<dbReference type="AlphaFoldDB" id="A0A6N7LV72"/>
<gene>
    <name evidence="2" type="ORF">GFN93_13860</name>
</gene>
<keyword evidence="1" id="KW-1133">Transmembrane helix</keyword>
<organism evidence="2 3">
    <name type="scientific">Alcanivorax sediminis</name>
    <dbReference type="NCBI Taxonomy" id="2663008"/>
    <lineage>
        <taxon>Bacteria</taxon>
        <taxon>Pseudomonadati</taxon>
        <taxon>Pseudomonadota</taxon>
        <taxon>Gammaproteobacteria</taxon>
        <taxon>Oceanospirillales</taxon>
        <taxon>Alcanivoracaceae</taxon>
        <taxon>Alcanivorax</taxon>
    </lineage>
</organism>
<keyword evidence="1" id="KW-0812">Transmembrane</keyword>
<proteinExistence type="predicted"/>
<name>A0A6N7LV72_9GAMM</name>
<sequence length="111" mass="11850">MAVISTQTQRLTRLPGTRTAAFSPLTLTAATLTLTGLLIATLEIRWSLQLISLTCVYSGALLATLGLLIHLLRRNLAWAADGSLLLGLGALLFSSPLLPAAAQDYLEYLMP</sequence>
<evidence type="ECO:0000313" key="2">
    <source>
        <dbReference type="EMBL" id="MQX54337.1"/>
    </source>
</evidence>